<organism evidence="3 4">
    <name type="scientific">Sphingomonas hengshuiensis</name>
    <dbReference type="NCBI Taxonomy" id="1609977"/>
    <lineage>
        <taxon>Bacteria</taxon>
        <taxon>Pseudomonadati</taxon>
        <taxon>Pseudomonadota</taxon>
        <taxon>Alphaproteobacteria</taxon>
        <taxon>Sphingomonadales</taxon>
        <taxon>Sphingomonadaceae</taxon>
        <taxon>Sphingomonas</taxon>
    </lineage>
</organism>
<dbReference type="InterPro" id="IPR013974">
    <property type="entry name" value="SAF"/>
</dbReference>
<keyword evidence="3" id="KW-0378">Hydrolase</keyword>
<protein>
    <submittedName>
        <fullName evidence="3">Altronate hydrolase</fullName>
    </submittedName>
</protein>
<feature type="domain" description="SAF" evidence="2">
    <location>
        <begin position="12"/>
        <end position="83"/>
    </location>
</feature>
<dbReference type="InterPro" id="IPR044144">
    <property type="entry name" value="SAF_UxaA/GarD"/>
</dbReference>
<dbReference type="RefSeq" id="WP_044334008.1">
    <property type="nucleotide sequence ID" value="NZ_CP010836.1"/>
</dbReference>
<dbReference type="KEGG" id="sphi:TS85_17830"/>
<dbReference type="Proteomes" id="UP000032300">
    <property type="component" value="Chromosome"/>
</dbReference>
<dbReference type="CDD" id="cd11613">
    <property type="entry name" value="SAF_AH_GD"/>
    <property type="match status" value="1"/>
</dbReference>
<dbReference type="GO" id="GO:0016829">
    <property type="term" value="F:lyase activity"/>
    <property type="evidence" value="ECO:0007669"/>
    <property type="project" value="UniProtKB-KW"/>
</dbReference>
<dbReference type="GO" id="GO:0019698">
    <property type="term" value="P:D-galacturonate catabolic process"/>
    <property type="evidence" value="ECO:0007669"/>
    <property type="project" value="TreeGrafter"/>
</dbReference>
<dbReference type="EMBL" id="CP010836">
    <property type="protein sequence ID" value="AJP73251.1"/>
    <property type="molecule type" value="Genomic_DNA"/>
</dbReference>
<gene>
    <name evidence="3" type="ORF">TS85_17830</name>
</gene>
<dbReference type="AlphaFoldDB" id="A0A7U4JAI9"/>
<dbReference type="OrthoDB" id="9804574at2"/>
<dbReference type="GO" id="GO:0016787">
    <property type="term" value="F:hydrolase activity"/>
    <property type="evidence" value="ECO:0007669"/>
    <property type="project" value="UniProtKB-KW"/>
</dbReference>
<keyword evidence="1" id="KW-0456">Lyase</keyword>
<reference evidence="3 4" key="2">
    <citation type="submission" date="2015-02" db="EMBL/GenBank/DDBJ databases">
        <title>The complete genome of Sphingomonas hengshuiensis sp. WHSC-8 isolated from soil of Hengshui Lake.</title>
        <authorList>
            <person name="Wei S."/>
            <person name="Guo J."/>
            <person name="Su C."/>
            <person name="Wu R."/>
            <person name="Zhang Z."/>
            <person name="Liang K."/>
            <person name="Li H."/>
            <person name="Wang T."/>
            <person name="Liu H."/>
            <person name="Zhang C."/>
            <person name="Li Z."/>
            <person name="Wang Q."/>
            <person name="Meng J."/>
        </authorList>
    </citation>
    <scope>NUCLEOTIDE SEQUENCE [LARGE SCALE GENOMIC DNA]</scope>
    <source>
        <strain evidence="3 4">WHSC-8</strain>
    </source>
</reference>
<evidence type="ECO:0000313" key="4">
    <source>
        <dbReference type="Proteomes" id="UP000032300"/>
    </source>
</evidence>
<dbReference type="Pfam" id="PF08666">
    <property type="entry name" value="SAF"/>
    <property type="match status" value="1"/>
</dbReference>
<dbReference type="SMART" id="SM00858">
    <property type="entry name" value="SAF"/>
    <property type="match status" value="1"/>
</dbReference>
<keyword evidence="4" id="KW-1185">Reference proteome</keyword>
<proteinExistence type="predicted"/>
<accession>A0A7U4JAI9</accession>
<dbReference type="InterPro" id="IPR052172">
    <property type="entry name" value="UxaA_altronate/galactarate_dh"/>
</dbReference>
<dbReference type="PANTHER" id="PTHR30536">
    <property type="entry name" value="ALTRONATE/GALACTARATE DEHYDRATASE"/>
    <property type="match status" value="1"/>
</dbReference>
<name>A0A7U4JAI9_9SPHN</name>
<dbReference type="Gene3D" id="2.30.130.110">
    <property type="match status" value="1"/>
</dbReference>
<reference evidence="3 4" key="1">
    <citation type="journal article" date="2015" name="Int. J. Syst. Evol. Microbiol.">
        <title>Sphingomonas hengshuiensis sp. nov., isolated from lake wetland.</title>
        <authorList>
            <person name="Wei S."/>
            <person name="Wang T."/>
            <person name="Liu H."/>
            <person name="Zhang C."/>
            <person name="Guo J."/>
            <person name="Wang Q."/>
            <person name="Liang K."/>
            <person name="Zhang Z."/>
        </authorList>
    </citation>
    <scope>NUCLEOTIDE SEQUENCE [LARGE SCALE GENOMIC DNA]</scope>
    <source>
        <strain evidence="3 4">WHSC-8</strain>
    </source>
</reference>
<evidence type="ECO:0000256" key="1">
    <source>
        <dbReference type="ARBA" id="ARBA00023239"/>
    </source>
</evidence>
<evidence type="ECO:0000313" key="3">
    <source>
        <dbReference type="EMBL" id="AJP73251.1"/>
    </source>
</evidence>
<evidence type="ECO:0000259" key="2">
    <source>
        <dbReference type="SMART" id="SM00858"/>
    </source>
</evidence>
<dbReference type="PANTHER" id="PTHR30536:SF5">
    <property type="entry name" value="ALTRONATE DEHYDRATASE"/>
    <property type="match status" value="1"/>
</dbReference>
<sequence length="99" mass="10332">MTAAAIRISPSDNVAVACRDLVPGETIRVEGMALPITEPVALGHKISLSHLEAGDKIIKYGMPIGSATAAVPAGGWVHIHNMQSDYIPAHLRDAAGDHS</sequence>